<protein>
    <submittedName>
        <fullName evidence="2">Uncharacterized protein</fullName>
    </submittedName>
</protein>
<dbReference type="HOGENOM" id="CLU_012162_0_0_1"/>
<dbReference type="RefSeq" id="XP_016216977.1">
    <property type="nucleotide sequence ID" value="XM_016354961.1"/>
</dbReference>
<feature type="region of interest" description="Disordered" evidence="1">
    <location>
        <begin position="395"/>
        <end position="480"/>
    </location>
</feature>
<dbReference type="OrthoDB" id="5411560at2759"/>
<dbReference type="VEuPathDB" id="FungiDB:PV09_01984"/>
<organism evidence="2 3">
    <name type="scientific">Verruconis gallopava</name>
    <dbReference type="NCBI Taxonomy" id="253628"/>
    <lineage>
        <taxon>Eukaryota</taxon>
        <taxon>Fungi</taxon>
        <taxon>Dikarya</taxon>
        <taxon>Ascomycota</taxon>
        <taxon>Pezizomycotina</taxon>
        <taxon>Dothideomycetes</taxon>
        <taxon>Pleosporomycetidae</taxon>
        <taxon>Venturiales</taxon>
        <taxon>Sympoventuriaceae</taxon>
        <taxon>Verruconis</taxon>
    </lineage>
</organism>
<sequence length="930" mass="102965">MAQSHSLLGCLWFELEEEGDGTANILREILGQHTIELLTLDHSSPADVQHALRPVYWIKALFDLQRAYAQATAFPNIPGILPFDLICATVLHLLNVHVRIFPGPRLKPEHSGQRLLITHAILSGFRLLTLLNERLDFQRVQHLQKALQQISSQPENLSGIEQFIFTTLMPSALAVQPNSEVQSGTAYSLNLRQLGLPTFAEGLYPLCLRPGRLIETAFTHIRERGRLWLTWYWTLFDAIWASEAALIQYDVDNGAKSQEVELAVPTRGTSPGDVRLQLRNGRRNLLSAIFNSACSAEFVPDSCILESLKATVVEWWLDSSLDSPSGPSIISEKHALDIRFSLDTFGTWLRDRARHVAPTVTCVKCSPSPFRQVPIAIHGSERSNSIFFHKNPLALPSHENQDTSNDIERLDTPVSSDGVSTTMTTRSASFSSSTTGPPRRPSRPVTPPISSRLTPIASVNSHFSSSTGEESPPVPTSPKVKLGTTIRQVLKSAKERKCLESCRPSNFCFSASGLHLYLWGGNISGFMRISTSPNSSDEIEDGKKWELPAIKCIAAGTERCVVLASHQDKFKLLLFNADKPRPEAQISLDLAFKHYTDCCMVMSRDDKYVALAVNDSVRLYQMTIGQIRRVRLHEQLHLYQHLAKERRLLQSPAPGALSSRDAAREAQSQSAVVEQKLSFSPSGDRLVVATHLADHYVYVDVYKLDGEPCSPISSQPKCFPMPPFTASDGGLTNVFYSDAHQIALICAYIAKEYPNLLYFTGSWRDIVTDEGFGSKIVQAAQASDSSFLVASGLSEMTHLKFNESGTTESRRLKKCASKLPSGVFKPGNLILALPHPQTAIAFWTKDSKLVLRRMDIGQDTEAYTDYELRSLVDRLQSEDCEAIVLSTSVTRPGKDSTVLHRESLLQPPVELPGSLRPISELSPNGGHAVI</sequence>
<proteinExistence type="predicted"/>
<keyword evidence="3" id="KW-1185">Reference proteome</keyword>
<dbReference type="SUPFAM" id="SSF82171">
    <property type="entry name" value="DPP6 N-terminal domain-like"/>
    <property type="match status" value="1"/>
</dbReference>
<dbReference type="Proteomes" id="UP000053259">
    <property type="component" value="Unassembled WGS sequence"/>
</dbReference>
<reference evidence="2 3" key="1">
    <citation type="submission" date="2015-01" db="EMBL/GenBank/DDBJ databases">
        <title>The Genome Sequence of Ochroconis gallopava CBS43764.</title>
        <authorList>
            <consortium name="The Broad Institute Genomics Platform"/>
            <person name="Cuomo C."/>
            <person name="de Hoog S."/>
            <person name="Gorbushina A."/>
            <person name="Stielow B."/>
            <person name="Teixiera M."/>
            <person name="Abouelleil A."/>
            <person name="Chapman S.B."/>
            <person name="Priest M."/>
            <person name="Young S.K."/>
            <person name="Wortman J."/>
            <person name="Nusbaum C."/>
            <person name="Birren B."/>
        </authorList>
    </citation>
    <scope>NUCLEOTIDE SEQUENCE [LARGE SCALE GENOMIC DNA]</scope>
    <source>
        <strain evidence="2 3">CBS 43764</strain>
    </source>
</reference>
<dbReference type="AlphaFoldDB" id="A0A0D2AJR7"/>
<dbReference type="EMBL" id="KN847533">
    <property type="protein sequence ID" value="KIW07108.1"/>
    <property type="molecule type" value="Genomic_DNA"/>
</dbReference>
<dbReference type="STRING" id="253628.A0A0D2AJR7"/>
<dbReference type="RefSeq" id="XP_016216976.1">
    <property type="nucleotide sequence ID" value="XM_016354960.1"/>
</dbReference>
<evidence type="ECO:0000313" key="2">
    <source>
        <dbReference type="EMBL" id="KIW07108.1"/>
    </source>
</evidence>
<dbReference type="GeneID" id="27309957"/>
<feature type="compositionally biased region" description="Polar residues" evidence="1">
    <location>
        <begin position="457"/>
        <end position="469"/>
    </location>
</feature>
<accession>A0A0D2AJR7</accession>
<dbReference type="EMBL" id="KN847533">
    <property type="protein sequence ID" value="KIW07107.1"/>
    <property type="molecule type" value="Genomic_DNA"/>
</dbReference>
<evidence type="ECO:0000313" key="3">
    <source>
        <dbReference type="Proteomes" id="UP000053259"/>
    </source>
</evidence>
<evidence type="ECO:0000256" key="1">
    <source>
        <dbReference type="SAM" id="MobiDB-lite"/>
    </source>
</evidence>
<name>A0A0D2AJR7_9PEZI</name>
<gene>
    <name evidence="2" type="ORF">PV09_01984</name>
</gene>
<feature type="compositionally biased region" description="Low complexity" evidence="1">
    <location>
        <begin position="420"/>
        <end position="437"/>
    </location>
</feature>